<protein>
    <recommendedName>
        <fullName evidence="9">Neutral metalloproteinase</fullName>
        <ecNumber evidence="9">3.4.24.-</ecNumber>
    </recommendedName>
</protein>
<evidence type="ECO:0000256" key="4">
    <source>
        <dbReference type="ARBA" id="ARBA00022729"/>
    </source>
</evidence>
<reference evidence="13 14" key="1">
    <citation type="submission" date="2019-07" db="EMBL/GenBank/DDBJ databases">
        <title>New species of Amycolatopsis and Streptomyces.</title>
        <authorList>
            <person name="Duangmal K."/>
            <person name="Teo W.F.A."/>
            <person name="Lipun K."/>
        </authorList>
    </citation>
    <scope>NUCLEOTIDE SEQUENCE [LARGE SCALE GENOMIC DNA]</scope>
    <source>
        <strain evidence="13 14">NBRC 106415</strain>
    </source>
</reference>
<dbReference type="GO" id="GO:0006508">
    <property type="term" value="P:proteolysis"/>
    <property type="evidence" value="ECO:0007669"/>
    <property type="project" value="UniProtKB-KW"/>
</dbReference>
<comment type="subcellular location">
    <subcellularLocation>
        <location evidence="9">Secreted</location>
    </subcellularLocation>
</comment>
<dbReference type="InterPro" id="IPR001570">
    <property type="entry name" value="Peptidase_M4_C_domain"/>
</dbReference>
<dbReference type="PRINTS" id="PR00730">
    <property type="entry name" value="THERMOLYSIN"/>
</dbReference>
<gene>
    <name evidence="13" type="ORF">FNH08_44875</name>
</gene>
<dbReference type="InterPro" id="IPR011096">
    <property type="entry name" value="FTP_domain"/>
</dbReference>
<evidence type="ECO:0000259" key="10">
    <source>
        <dbReference type="Pfam" id="PF01447"/>
    </source>
</evidence>
<evidence type="ECO:0000256" key="5">
    <source>
        <dbReference type="ARBA" id="ARBA00022801"/>
    </source>
</evidence>
<dbReference type="Pfam" id="PF02868">
    <property type="entry name" value="Peptidase_M4_C"/>
    <property type="match status" value="1"/>
</dbReference>
<dbReference type="Gene3D" id="1.10.390.10">
    <property type="entry name" value="Neutral Protease Domain 2"/>
    <property type="match status" value="1"/>
</dbReference>
<keyword evidence="14" id="KW-1185">Reference proteome</keyword>
<keyword evidence="4 9" id="KW-0732">Signal</keyword>
<dbReference type="GO" id="GO:0005576">
    <property type="term" value="C:extracellular region"/>
    <property type="evidence" value="ECO:0007669"/>
    <property type="project" value="UniProtKB-SubCell"/>
</dbReference>
<evidence type="ECO:0000256" key="2">
    <source>
        <dbReference type="ARBA" id="ARBA00022670"/>
    </source>
</evidence>
<dbReference type="RefSeq" id="WP_152777259.1">
    <property type="nucleotide sequence ID" value="NZ_VJZC01000699.1"/>
</dbReference>
<dbReference type="EMBL" id="VJZC01000699">
    <property type="protein sequence ID" value="MPY64043.1"/>
    <property type="molecule type" value="Genomic_DNA"/>
</dbReference>
<dbReference type="InterPro" id="IPR023612">
    <property type="entry name" value="Peptidase_M4"/>
</dbReference>
<evidence type="ECO:0000259" key="11">
    <source>
        <dbReference type="Pfam" id="PF02868"/>
    </source>
</evidence>
<keyword evidence="7 9" id="KW-0482">Metalloprotease</keyword>
<dbReference type="Pfam" id="PF01447">
    <property type="entry name" value="Peptidase_M4"/>
    <property type="match status" value="1"/>
</dbReference>
<evidence type="ECO:0000259" key="12">
    <source>
        <dbReference type="Pfam" id="PF07504"/>
    </source>
</evidence>
<dbReference type="OrthoDB" id="291295at2"/>
<comment type="caution">
    <text evidence="13">The sequence shown here is derived from an EMBL/GenBank/DDBJ whole genome shotgun (WGS) entry which is preliminary data.</text>
</comment>
<dbReference type="CDD" id="cd09597">
    <property type="entry name" value="M4_TLP"/>
    <property type="match status" value="1"/>
</dbReference>
<evidence type="ECO:0000256" key="6">
    <source>
        <dbReference type="ARBA" id="ARBA00022833"/>
    </source>
</evidence>
<dbReference type="InterPro" id="IPR050728">
    <property type="entry name" value="Zinc_Metalloprotease_M4"/>
</dbReference>
<feature type="domain" description="Peptidase M4" evidence="10">
    <location>
        <begin position="208"/>
        <end position="366"/>
    </location>
</feature>
<comment type="cofactor">
    <cofactor evidence="9">
        <name>Zn(2+)</name>
        <dbReference type="ChEBI" id="CHEBI:29105"/>
    </cofactor>
</comment>
<comment type="function">
    <text evidence="9">Extracellular zinc metalloprotease.</text>
</comment>
<feature type="active site" evidence="8">
    <location>
        <position position="359"/>
    </location>
</feature>
<comment type="similarity">
    <text evidence="1 9">Belongs to the peptidase M4 family.</text>
</comment>
<dbReference type="Gene3D" id="3.10.450.490">
    <property type="match status" value="1"/>
</dbReference>
<evidence type="ECO:0000256" key="3">
    <source>
        <dbReference type="ARBA" id="ARBA00022723"/>
    </source>
</evidence>
<evidence type="ECO:0000256" key="9">
    <source>
        <dbReference type="RuleBase" id="RU366073"/>
    </source>
</evidence>
<keyword evidence="2 9" id="KW-0645">Protease</keyword>
<evidence type="ECO:0000256" key="1">
    <source>
        <dbReference type="ARBA" id="ARBA00009388"/>
    </source>
</evidence>
<evidence type="ECO:0000313" key="13">
    <source>
        <dbReference type="EMBL" id="MPY64043.1"/>
    </source>
</evidence>
<accession>A0A5N8XXD9</accession>
<dbReference type="InterPro" id="IPR027268">
    <property type="entry name" value="Peptidase_M4/M1_CTD_sf"/>
</dbReference>
<dbReference type="GO" id="GO:0004222">
    <property type="term" value="F:metalloendopeptidase activity"/>
    <property type="evidence" value="ECO:0007669"/>
    <property type="project" value="UniProtKB-UniRule"/>
</dbReference>
<feature type="domain" description="Peptidase M4 C-terminal" evidence="11">
    <location>
        <begin position="369"/>
        <end position="544"/>
    </location>
</feature>
<evidence type="ECO:0000256" key="7">
    <source>
        <dbReference type="ARBA" id="ARBA00023049"/>
    </source>
</evidence>
<dbReference type="AlphaFoldDB" id="A0A5N8XXD9"/>
<dbReference type="EC" id="3.4.24.-" evidence="9"/>
<dbReference type="PANTHER" id="PTHR33794">
    <property type="entry name" value="BACILLOLYSIN"/>
    <property type="match status" value="1"/>
</dbReference>
<dbReference type="GO" id="GO:0046872">
    <property type="term" value="F:metal ion binding"/>
    <property type="evidence" value="ECO:0007669"/>
    <property type="project" value="UniProtKB-UniRule"/>
</dbReference>
<feature type="active site" description="Proton donor" evidence="8">
    <location>
        <position position="447"/>
    </location>
</feature>
<sequence>MRIRGSRLSLTGTAVATTALLATALMPSTGAGAADRPTRAEAVDNAAAVLVDRAAALGLGAAQGTAVRDVVVDADGSQHVRYDRTYRQLPVRGGDFVVHLAPDGSYRGADRATTRAISVPATTPAVKAPKAADLAASALRAVNLGETLRKLTAKPRLVIDALHGAPKLAWETNAVAQDPQGNPVARTVVTNATTGKQIDAWDSIETATGDGQSLYGGKVPLQTTLSGSAYQLKDPTRGNTYTGDAANKTDLCVLGVCVSRAPSTVFTDADNHWGTGNTSSRATAAVDAQYGTDVTWDYYKKVHGRNGIAGDGKGSFNRVHYGSDYNNAFWDDTCFCMTYGDGDGSTFGPLVSLDVAGHEMSHGVTSHTADLTYSGEPGGLNEATSDIFGTLVEFHAKNASDPGDWLIGEKIVRPGLGKPSLRRMDQPSKDGNSVDCWTSSVKDLDVHFSSGVANHFAYLLAEGSGPKTIGGVQHNGTTCDGASVTGIGKDKLGAIWYRALTVYMTSSTNYAGARTATLNAARDLYGSGSTERNAVAAAWSAVSVG</sequence>
<dbReference type="SUPFAM" id="SSF55486">
    <property type="entry name" value="Metalloproteases ('zincins'), catalytic domain"/>
    <property type="match status" value="1"/>
</dbReference>
<name>A0A5N8XXD9_9ACTN</name>
<evidence type="ECO:0000256" key="8">
    <source>
        <dbReference type="PIRSR" id="PIRSR623612-1"/>
    </source>
</evidence>
<feature type="chain" id="PRO_5024510184" description="Neutral metalloproteinase" evidence="9">
    <location>
        <begin position="34"/>
        <end position="545"/>
    </location>
</feature>
<dbReference type="PANTHER" id="PTHR33794:SF1">
    <property type="entry name" value="BACILLOLYSIN"/>
    <property type="match status" value="1"/>
</dbReference>
<proteinExistence type="inferred from homology"/>
<keyword evidence="5 9" id="KW-0378">Hydrolase</keyword>
<dbReference type="Proteomes" id="UP000400924">
    <property type="component" value="Unassembled WGS sequence"/>
</dbReference>
<organism evidence="13 14">
    <name type="scientific">Streptomyces spongiae</name>
    <dbReference type="NCBI Taxonomy" id="565072"/>
    <lineage>
        <taxon>Bacteria</taxon>
        <taxon>Bacillati</taxon>
        <taxon>Actinomycetota</taxon>
        <taxon>Actinomycetes</taxon>
        <taxon>Kitasatosporales</taxon>
        <taxon>Streptomycetaceae</taxon>
        <taxon>Streptomyces</taxon>
    </lineage>
</organism>
<feature type="signal peptide" evidence="9">
    <location>
        <begin position="1"/>
        <end position="33"/>
    </location>
</feature>
<dbReference type="Gene3D" id="3.10.170.10">
    <property type="match status" value="1"/>
</dbReference>
<evidence type="ECO:0000313" key="14">
    <source>
        <dbReference type="Proteomes" id="UP000400924"/>
    </source>
</evidence>
<keyword evidence="3" id="KW-0479">Metal-binding</keyword>
<keyword evidence="6 9" id="KW-0862">Zinc</keyword>
<dbReference type="Pfam" id="PF07504">
    <property type="entry name" value="FTP"/>
    <property type="match status" value="1"/>
</dbReference>
<keyword evidence="9" id="KW-0964">Secreted</keyword>
<feature type="domain" description="FTP" evidence="12">
    <location>
        <begin position="66"/>
        <end position="107"/>
    </location>
</feature>
<dbReference type="InterPro" id="IPR013856">
    <property type="entry name" value="Peptidase_M4_domain"/>
</dbReference>